<dbReference type="Pfam" id="PF11563">
    <property type="entry name" value="Protoglobin"/>
    <property type="match status" value="1"/>
</dbReference>
<dbReference type="EMBL" id="JBHUMY010000001">
    <property type="protein sequence ID" value="MFD2659114.1"/>
    <property type="molecule type" value="Genomic_DNA"/>
</dbReference>
<dbReference type="InterPro" id="IPR039379">
    <property type="entry name" value="Protoglobin_sensor_dom"/>
</dbReference>
<dbReference type="InterPro" id="IPR004090">
    <property type="entry name" value="Chemotax_Me-accpt_rcpt"/>
</dbReference>
<feature type="domain" description="Methyl-accepting transducer" evidence="5">
    <location>
        <begin position="165"/>
        <end position="333"/>
    </location>
</feature>
<keyword evidence="4" id="KW-0175">Coiled coil</keyword>
<dbReference type="PROSITE" id="PS50111">
    <property type="entry name" value="CHEMOTAXIS_TRANSDUC_2"/>
    <property type="match status" value="1"/>
</dbReference>
<dbReference type="Gene3D" id="1.10.287.950">
    <property type="entry name" value="Methyl-accepting chemotaxis protein"/>
    <property type="match status" value="1"/>
</dbReference>
<dbReference type="PRINTS" id="PR00260">
    <property type="entry name" value="CHEMTRNSDUCR"/>
</dbReference>
<dbReference type="InterPro" id="IPR009050">
    <property type="entry name" value="Globin-like_sf"/>
</dbReference>
<dbReference type="SMART" id="SM00283">
    <property type="entry name" value="MA"/>
    <property type="match status" value="1"/>
</dbReference>
<evidence type="ECO:0000256" key="2">
    <source>
        <dbReference type="ARBA" id="ARBA00029447"/>
    </source>
</evidence>
<dbReference type="SUPFAM" id="SSF58104">
    <property type="entry name" value="Methyl-accepting chemotaxis protein (MCP) signaling domain"/>
    <property type="match status" value="1"/>
</dbReference>
<evidence type="ECO:0000256" key="4">
    <source>
        <dbReference type="SAM" id="Coils"/>
    </source>
</evidence>
<dbReference type="Pfam" id="PF00015">
    <property type="entry name" value="MCPsignal"/>
    <property type="match status" value="1"/>
</dbReference>
<dbReference type="InterPro" id="IPR012292">
    <property type="entry name" value="Globin/Proto"/>
</dbReference>
<protein>
    <submittedName>
        <fullName evidence="6">Protoglobin domain-containing protein</fullName>
    </submittedName>
</protein>
<comment type="similarity">
    <text evidence="2">Belongs to the methyl-accepting chemotaxis (MCP) protein family.</text>
</comment>
<reference evidence="7" key="1">
    <citation type="journal article" date="2019" name="Int. J. Syst. Evol. Microbiol.">
        <title>The Global Catalogue of Microorganisms (GCM) 10K type strain sequencing project: providing services to taxonomists for standard genome sequencing and annotation.</title>
        <authorList>
            <consortium name="The Broad Institute Genomics Platform"/>
            <consortium name="The Broad Institute Genome Sequencing Center for Infectious Disease"/>
            <person name="Wu L."/>
            <person name="Ma J."/>
        </authorList>
    </citation>
    <scope>NUCLEOTIDE SEQUENCE [LARGE SCALE GENOMIC DNA]</scope>
    <source>
        <strain evidence="7">TISTR 1827</strain>
    </source>
</reference>
<dbReference type="SUPFAM" id="SSF46458">
    <property type="entry name" value="Globin-like"/>
    <property type="match status" value="1"/>
</dbReference>
<dbReference type="Gene3D" id="1.10.490.10">
    <property type="entry name" value="Globins"/>
    <property type="match status" value="1"/>
</dbReference>
<feature type="coiled-coil region" evidence="4">
    <location>
        <begin position="269"/>
        <end position="303"/>
    </location>
</feature>
<evidence type="ECO:0000313" key="6">
    <source>
        <dbReference type="EMBL" id="MFD2659114.1"/>
    </source>
</evidence>
<evidence type="ECO:0000256" key="3">
    <source>
        <dbReference type="PROSITE-ProRule" id="PRU00284"/>
    </source>
</evidence>
<gene>
    <name evidence="6" type="ORF">ACFSW5_02415</name>
</gene>
<keyword evidence="1 3" id="KW-0807">Transducer</keyword>
<comment type="caution">
    <text evidence="6">The sequence shown here is derived from an EMBL/GenBank/DDBJ whole genome shotgun (WGS) entry which is preliminary data.</text>
</comment>
<dbReference type="CDD" id="cd01068">
    <property type="entry name" value="globin_sensor"/>
    <property type="match status" value="1"/>
</dbReference>
<name>A0ABW5QS29_9BACL</name>
<proteinExistence type="inferred from homology"/>
<sequence>MITVSGERLKQLQYTGITEQDLQLLAQCRPVFEQVVEEVVGRFYENVGAQPELMELIDRFSNIERLKETQRAYWLSLADGVIDDAFIDNRIRIGSIHSRIGLSTSWYLGTYMTYLDIACEVLERAIPDKWTKVVHALSKMFNLDSQFVLEAYNRCEQKQIRDLAESKTSMLKTVTEAVEQLAGLIVEMDEGAQMIAATAQSTSDSQEMTNGLLGELRQEIDGITEMGSLIREISEQTHLLGLNAAIEAARAGEEGRGFQVVANEVRKLAASSKSAQESIQAKLEEIEKKLLAVRRESDQTSVEARNQAAKSRELATFVSMVDKVTKELQQLNK</sequence>
<keyword evidence="7" id="KW-1185">Reference proteome</keyword>
<dbReference type="InterPro" id="IPR044398">
    <property type="entry name" value="Globin-sensor_dom"/>
</dbReference>
<dbReference type="RefSeq" id="WP_379269351.1">
    <property type="nucleotide sequence ID" value="NZ_JBHUGT010000031.1"/>
</dbReference>
<dbReference type="PANTHER" id="PTHR32089">
    <property type="entry name" value="METHYL-ACCEPTING CHEMOTAXIS PROTEIN MCPB"/>
    <property type="match status" value="1"/>
</dbReference>
<accession>A0ABW5QS29</accession>
<dbReference type="PANTHER" id="PTHR32089:SF112">
    <property type="entry name" value="LYSOZYME-LIKE PROTEIN-RELATED"/>
    <property type="match status" value="1"/>
</dbReference>
<evidence type="ECO:0000259" key="5">
    <source>
        <dbReference type="PROSITE" id="PS50111"/>
    </source>
</evidence>
<evidence type="ECO:0000313" key="7">
    <source>
        <dbReference type="Proteomes" id="UP001597493"/>
    </source>
</evidence>
<organism evidence="6 7">
    <name type="scientific">Paenibacillus thailandensis</name>
    <dbReference type="NCBI Taxonomy" id="393250"/>
    <lineage>
        <taxon>Bacteria</taxon>
        <taxon>Bacillati</taxon>
        <taxon>Bacillota</taxon>
        <taxon>Bacilli</taxon>
        <taxon>Bacillales</taxon>
        <taxon>Paenibacillaceae</taxon>
        <taxon>Paenibacillus</taxon>
    </lineage>
</organism>
<evidence type="ECO:0000256" key="1">
    <source>
        <dbReference type="ARBA" id="ARBA00023224"/>
    </source>
</evidence>
<dbReference type="InterPro" id="IPR004089">
    <property type="entry name" value="MCPsignal_dom"/>
</dbReference>
<dbReference type="Proteomes" id="UP001597493">
    <property type="component" value="Unassembled WGS sequence"/>
</dbReference>